<accession>M1CNW6</accession>
<dbReference type="EnsemblPlants" id="PGSC0003DMT400071497">
    <property type="protein sequence ID" value="PGSC0003DMT400071497"/>
    <property type="gene ID" value="PGSC0003DMG400027814"/>
</dbReference>
<sequence>MEEKDNVITTFMLLAKQFAEVKRKEMEQGSEKQGVQAVDVAMERSNDQGKELTIIKLKIWSKHHPQSLLLLP</sequence>
<evidence type="ECO:0000313" key="1">
    <source>
        <dbReference type="EnsemblPlants" id="PGSC0003DMT400071496"/>
    </source>
</evidence>
<dbReference type="Proteomes" id="UP000011115">
    <property type="component" value="Unassembled WGS sequence"/>
</dbReference>
<reference evidence="2" key="1">
    <citation type="journal article" date="2011" name="Nature">
        <title>Genome sequence and analysis of the tuber crop potato.</title>
        <authorList>
            <consortium name="The Potato Genome Sequencing Consortium"/>
        </authorList>
    </citation>
    <scope>NUCLEOTIDE SEQUENCE [LARGE SCALE GENOMIC DNA]</scope>
    <source>
        <strain evidence="2">cv. DM1-3 516 R44</strain>
    </source>
</reference>
<name>M1CNW6_SOLTU</name>
<protein>
    <submittedName>
        <fullName evidence="1">Uncharacterized protein</fullName>
    </submittedName>
</protein>
<keyword evidence="2" id="KW-1185">Reference proteome</keyword>
<dbReference type="EnsemblPlants" id="PGSC0003DMT400071493">
    <property type="protein sequence ID" value="PGSC0003DMT400071493"/>
    <property type="gene ID" value="PGSC0003DMG400027814"/>
</dbReference>
<dbReference type="Gramene" id="PGSC0003DMT400071497">
    <property type="protein sequence ID" value="PGSC0003DMT400071497"/>
    <property type="gene ID" value="PGSC0003DMG400027814"/>
</dbReference>
<evidence type="ECO:0000313" key="2">
    <source>
        <dbReference type="Proteomes" id="UP000011115"/>
    </source>
</evidence>
<reference evidence="1" key="2">
    <citation type="submission" date="2015-06" db="UniProtKB">
        <authorList>
            <consortium name="EnsemblPlants"/>
        </authorList>
    </citation>
    <scope>IDENTIFICATION</scope>
    <source>
        <strain evidence="1">DM1-3 516 R44</strain>
    </source>
</reference>
<dbReference type="EnsemblPlants" id="PGSC0003DMT400071496">
    <property type="protein sequence ID" value="PGSC0003DMT400071496"/>
    <property type="gene ID" value="PGSC0003DMG400027814"/>
</dbReference>
<dbReference type="AlphaFoldDB" id="M1CNW6"/>
<dbReference type="Gramene" id="PGSC0003DMT400071496">
    <property type="protein sequence ID" value="PGSC0003DMT400071496"/>
    <property type="gene ID" value="PGSC0003DMG400027814"/>
</dbReference>
<dbReference type="Gramene" id="PGSC0003DMT400071493">
    <property type="protein sequence ID" value="PGSC0003DMT400071493"/>
    <property type="gene ID" value="PGSC0003DMG400027814"/>
</dbReference>
<proteinExistence type="predicted"/>
<dbReference type="HOGENOM" id="CLU_2727152_0_0_1"/>
<organism evidence="1 2">
    <name type="scientific">Solanum tuberosum</name>
    <name type="common">Potato</name>
    <dbReference type="NCBI Taxonomy" id="4113"/>
    <lineage>
        <taxon>Eukaryota</taxon>
        <taxon>Viridiplantae</taxon>
        <taxon>Streptophyta</taxon>
        <taxon>Embryophyta</taxon>
        <taxon>Tracheophyta</taxon>
        <taxon>Spermatophyta</taxon>
        <taxon>Magnoliopsida</taxon>
        <taxon>eudicotyledons</taxon>
        <taxon>Gunneridae</taxon>
        <taxon>Pentapetalae</taxon>
        <taxon>asterids</taxon>
        <taxon>lamiids</taxon>
        <taxon>Solanales</taxon>
        <taxon>Solanaceae</taxon>
        <taxon>Solanoideae</taxon>
        <taxon>Solaneae</taxon>
        <taxon>Solanum</taxon>
    </lineage>
</organism>